<feature type="compositionally biased region" description="Basic and acidic residues" evidence="2">
    <location>
        <begin position="351"/>
        <end position="375"/>
    </location>
</feature>
<evidence type="ECO:0000259" key="5">
    <source>
        <dbReference type="Pfam" id="PF13399"/>
    </source>
</evidence>
<dbReference type="InterPro" id="IPR050922">
    <property type="entry name" value="LytR/CpsA/Psr_CW_biosynth"/>
</dbReference>
<name>A0A1E7LBK1_9ACTN</name>
<accession>A0A1E7LBK1</accession>
<feature type="region of interest" description="Disordered" evidence="2">
    <location>
        <begin position="1"/>
        <end position="24"/>
    </location>
</feature>
<feature type="region of interest" description="Disordered" evidence="2">
    <location>
        <begin position="425"/>
        <end position="446"/>
    </location>
</feature>
<feature type="compositionally biased region" description="Polar residues" evidence="2">
    <location>
        <begin position="431"/>
        <end position="443"/>
    </location>
</feature>
<dbReference type="Gene3D" id="3.40.630.190">
    <property type="entry name" value="LCP protein"/>
    <property type="match status" value="1"/>
</dbReference>
<dbReference type="Proteomes" id="UP000176005">
    <property type="component" value="Unassembled WGS sequence"/>
</dbReference>
<keyword evidence="3" id="KW-1133">Transmembrane helix</keyword>
<sequence length="517" mass="54193">MAGSRRVSQTREQRVHGRRGKRKRRRGQIAAVAVVSLLVLLTAGAGWVYLQLNGNLSTFDSGGVSSERPEGGAGGQNVLVIGSDARNRGNKEYGGGREGDVGRSDTAFLLHVYGDRQHAVAVSLPRDTLVEIPPCKLPDGSWTKSQSRGQFNAAFSVGQTQKGNPACTQNTVEKLTGLRVDHTVVVDFKGFARITSAVGGVPVCVPKNLYEKDLSPHRPTQGKLIFKQGVQKVAGQKALDYVRIRHGLGDGSDIGRVKRQQAFVGSLIKEVKGHGMSPTKLFPLANAATESMTVDEGLGTPEKMVDFTMSLKGIDLGNTRFVTLPWRYQGSRVAVVEPQAAKLWADLKADRTVDGKDASGKDASGKDASGKDKGGSGKPRGSSPGSDESSAKVSGEGVRVSVFNGTSTPGLAAAAAKELKKHDFTVEEQGNAASQQQATTSISYGPDERPYAVNLAQLFPGAELKSSQTPGLSVTLGTTYQPGTSPDAGAGRNQGQDKGRSAADDPCSGVSGPGVGG</sequence>
<dbReference type="RefSeq" id="WP_070014990.1">
    <property type="nucleotide sequence ID" value="NZ_LJGW01000053.1"/>
</dbReference>
<dbReference type="Pfam" id="PF03816">
    <property type="entry name" value="LytR_cpsA_psr"/>
    <property type="match status" value="1"/>
</dbReference>
<dbReference type="Gene3D" id="3.30.70.2390">
    <property type="match status" value="1"/>
</dbReference>
<dbReference type="NCBIfam" id="TIGR00350">
    <property type="entry name" value="lytR_cpsA_psr"/>
    <property type="match status" value="1"/>
</dbReference>
<evidence type="ECO:0000256" key="3">
    <source>
        <dbReference type="SAM" id="Phobius"/>
    </source>
</evidence>
<comment type="caution">
    <text evidence="6">The sequence shown here is derived from an EMBL/GenBank/DDBJ whole genome shotgun (WGS) entry which is preliminary data.</text>
</comment>
<evidence type="ECO:0000256" key="2">
    <source>
        <dbReference type="SAM" id="MobiDB-lite"/>
    </source>
</evidence>
<evidence type="ECO:0000313" key="7">
    <source>
        <dbReference type="Proteomes" id="UP000176005"/>
    </source>
</evidence>
<keyword evidence="7" id="KW-1185">Reference proteome</keyword>
<dbReference type="PANTHER" id="PTHR33392:SF6">
    <property type="entry name" value="POLYISOPRENYL-TEICHOIC ACID--PEPTIDOGLYCAN TEICHOIC ACID TRANSFERASE TAGU"/>
    <property type="match status" value="1"/>
</dbReference>
<dbReference type="AlphaFoldDB" id="A0A1E7LBK1"/>
<dbReference type="Pfam" id="PF13399">
    <property type="entry name" value="LytR_C"/>
    <property type="match status" value="1"/>
</dbReference>
<proteinExistence type="inferred from homology"/>
<dbReference type="EMBL" id="LJGW01000053">
    <property type="protein sequence ID" value="OEV13577.1"/>
    <property type="molecule type" value="Genomic_DNA"/>
</dbReference>
<reference evidence="6 7" key="1">
    <citation type="journal article" date="2016" name="Front. Microbiol.">
        <title>Comparative Genomics Analysis of Streptomyces Species Reveals Their Adaptation to the Marine Environment and Their Diversity at the Genomic Level.</title>
        <authorList>
            <person name="Tian X."/>
            <person name="Zhang Z."/>
            <person name="Yang T."/>
            <person name="Chen M."/>
            <person name="Li J."/>
            <person name="Chen F."/>
            <person name="Yang J."/>
            <person name="Li W."/>
            <person name="Zhang B."/>
            <person name="Zhang Z."/>
            <person name="Wu J."/>
            <person name="Zhang C."/>
            <person name="Long L."/>
            <person name="Xiao J."/>
        </authorList>
    </citation>
    <scope>NUCLEOTIDE SEQUENCE [LARGE SCALE GENOMIC DNA]</scope>
    <source>
        <strain evidence="6 7">SCSIO 10429</strain>
    </source>
</reference>
<organism evidence="6 7">
    <name type="scientific">Streptomyces nanshensis</name>
    <dbReference type="NCBI Taxonomy" id="518642"/>
    <lineage>
        <taxon>Bacteria</taxon>
        <taxon>Bacillati</taxon>
        <taxon>Actinomycetota</taxon>
        <taxon>Actinomycetes</taxon>
        <taxon>Kitasatosporales</taxon>
        <taxon>Streptomycetaceae</taxon>
        <taxon>Streptomyces</taxon>
    </lineage>
</organism>
<dbReference type="PATRIC" id="fig|518642.10.peg.6744"/>
<evidence type="ECO:0000313" key="6">
    <source>
        <dbReference type="EMBL" id="OEV13577.1"/>
    </source>
</evidence>
<feature type="region of interest" description="Disordered" evidence="2">
    <location>
        <begin position="464"/>
        <end position="517"/>
    </location>
</feature>
<feature type="domain" description="Cell envelope-related transcriptional attenuator" evidence="4">
    <location>
        <begin position="103"/>
        <end position="272"/>
    </location>
</feature>
<gene>
    <name evidence="6" type="ORF">AN218_02840</name>
</gene>
<dbReference type="PANTHER" id="PTHR33392">
    <property type="entry name" value="POLYISOPRENYL-TEICHOIC ACID--PEPTIDOGLYCAN TEICHOIC ACID TRANSFERASE TAGU"/>
    <property type="match status" value="1"/>
</dbReference>
<protein>
    <submittedName>
        <fullName evidence="6">Transcriptional regulator</fullName>
    </submittedName>
</protein>
<dbReference type="InterPro" id="IPR004474">
    <property type="entry name" value="LytR_CpsA_psr"/>
</dbReference>
<evidence type="ECO:0000256" key="1">
    <source>
        <dbReference type="ARBA" id="ARBA00006068"/>
    </source>
</evidence>
<feature type="compositionally biased region" description="Polar residues" evidence="2">
    <location>
        <begin position="465"/>
        <end position="484"/>
    </location>
</feature>
<feature type="region of interest" description="Disordered" evidence="2">
    <location>
        <begin position="351"/>
        <end position="394"/>
    </location>
</feature>
<keyword evidence="3" id="KW-0472">Membrane</keyword>
<keyword evidence="3" id="KW-0812">Transmembrane</keyword>
<dbReference type="InterPro" id="IPR027381">
    <property type="entry name" value="LytR/CpsA/Psr_C"/>
</dbReference>
<evidence type="ECO:0000259" key="4">
    <source>
        <dbReference type="Pfam" id="PF03816"/>
    </source>
</evidence>
<feature type="domain" description="LytR/CpsA/Psr regulator C-terminal" evidence="5">
    <location>
        <begin position="398"/>
        <end position="480"/>
    </location>
</feature>
<feature type="transmembrane region" description="Helical" evidence="3">
    <location>
        <begin position="29"/>
        <end position="50"/>
    </location>
</feature>
<comment type="similarity">
    <text evidence="1">Belongs to the LytR/CpsA/Psr (LCP) family.</text>
</comment>